<reference evidence="6 7" key="1">
    <citation type="journal article" date="2014" name="Agronomy (Basel)">
        <title>A Draft Genome Sequence for Ensete ventricosum, the Drought-Tolerant Tree Against Hunger.</title>
        <authorList>
            <person name="Harrison J."/>
            <person name="Moore K.A."/>
            <person name="Paszkiewicz K."/>
            <person name="Jones T."/>
            <person name="Grant M."/>
            <person name="Ambacheew D."/>
            <person name="Muzemil S."/>
            <person name="Studholme D.J."/>
        </authorList>
    </citation>
    <scope>NUCLEOTIDE SEQUENCE [LARGE SCALE GENOMIC DNA]</scope>
</reference>
<dbReference type="EMBL" id="AMZH03018219">
    <property type="protein sequence ID" value="RRT41896.1"/>
    <property type="molecule type" value="Genomic_DNA"/>
</dbReference>
<evidence type="ECO:0000256" key="3">
    <source>
        <dbReference type="ARBA" id="ARBA00018111"/>
    </source>
</evidence>
<dbReference type="GO" id="GO:0005737">
    <property type="term" value="C:cytoplasm"/>
    <property type="evidence" value="ECO:0007669"/>
    <property type="project" value="UniProtKB-SubCell"/>
</dbReference>
<gene>
    <name evidence="6" type="ORF">B296_00054151</name>
</gene>
<protein>
    <recommendedName>
        <fullName evidence="3">Regulatory protein RecX</fullName>
    </recommendedName>
</protein>
<dbReference type="InterPro" id="IPR036388">
    <property type="entry name" value="WH-like_DNA-bd_sf"/>
</dbReference>
<evidence type="ECO:0000259" key="5">
    <source>
        <dbReference type="Pfam" id="PF21981"/>
    </source>
</evidence>
<dbReference type="AlphaFoldDB" id="A0A426XQV9"/>
<comment type="similarity">
    <text evidence="2">Belongs to the RecX family.</text>
</comment>
<keyword evidence="4" id="KW-0963">Cytoplasm</keyword>
<sequence length="104" mass="12313">MTWGPQRIKKALRQKGVSEMTADKATKEVFEEDDTGGDGWNIQHGISKHSMERLYLQASKQWLRSRDSSLMIRKTRIVRWLQYRGFSWGIISNILRRLESDYPR</sequence>
<evidence type="ECO:0000256" key="4">
    <source>
        <dbReference type="ARBA" id="ARBA00022490"/>
    </source>
</evidence>
<dbReference type="InterPro" id="IPR003783">
    <property type="entry name" value="Regulatory_RecX"/>
</dbReference>
<dbReference type="GO" id="GO:0006282">
    <property type="term" value="P:regulation of DNA repair"/>
    <property type="evidence" value="ECO:0007669"/>
    <property type="project" value="InterPro"/>
</dbReference>
<evidence type="ECO:0000313" key="6">
    <source>
        <dbReference type="EMBL" id="RRT41896.1"/>
    </source>
</evidence>
<dbReference type="InterPro" id="IPR053925">
    <property type="entry name" value="RecX_HTH_3rd"/>
</dbReference>
<organism evidence="6 7">
    <name type="scientific">Ensete ventricosum</name>
    <name type="common">Abyssinian banana</name>
    <name type="synonym">Musa ensete</name>
    <dbReference type="NCBI Taxonomy" id="4639"/>
    <lineage>
        <taxon>Eukaryota</taxon>
        <taxon>Viridiplantae</taxon>
        <taxon>Streptophyta</taxon>
        <taxon>Embryophyta</taxon>
        <taxon>Tracheophyta</taxon>
        <taxon>Spermatophyta</taxon>
        <taxon>Magnoliopsida</taxon>
        <taxon>Liliopsida</taxon>
        <taxon>Zingiberales</taxon>
        <taxon>Musaceae</taxon>
        <taxon>Ensete</taxon>
    </lineage>
</organism>
<dbReference type="PANTHER" id="PTHR33602:SF1">
    <property type="entry name" value="REGULATORY PROTEIN RECX FAMILY PROTEIN"/>
    <property type="match status" value="1"/>
</dbReference>
<dbReference type="PANTHER" id="PTHR33602">
    <property type="entry name" value="REGULATORY PROTEIN RECX FAMILY PROTEIN"/>
    <property type="match status" value="1"/>
</dbReference>
<comment type="caution">
    <text evidence="6">The sequence shown here is derived from an EMBL/GenBank/DDBJ whole genome shotgun (WGS) entry which is preliminary data.</text>
</comment>
<dbReference type="Gene3D" id="1.10.10.10">
    <property type="entry name" value="Winged helix-like DNA-binding domain superfamily/Winged helix DNA-binding domain"/>
    <property type="match status" value="2"/>
</dbReference>
<evidence type="ECO:0000256" key="2">
    <source>
        <dbReference type="ARBA" id="ARBA00009695"/>
    </source>
</evidence>
<name>A0A426XQV9_ENSVE</name>
<evidence type="ECO:0000256" key="1">
    <source>
        <dbReference type="ARBA" id="ARBA00004496"/>
    </source>
</evidence>
<evidence type="ECO:0000313" key="7">
    <source>
        <dbReference type="Proteomes" id="UP000287651"/>
    </source>
</evidence>
<dbReference type="Proteomes" id="UP000287651">
    <property type="component" value="Unassembled WGS sequence"/>
</dbReference>
<comment type="subcellular location">
    <subcellularLocation>
        <location evidence="1">Cytoplasm</location>
    </subcellularLocation>
</comment>
<dbReference type="Pfam" id="PF21981">
    <property type="entry name" value="RecX_HTH3"/>
    <property type="match status" value="1"/>
</dbReference>
<feature type="domain" description="RecX third three-helical" evidence="5">
    <location>
        <begin position="52"/>
        <end position="95"/>
    </location>
</feature>
<proteinExistence type="inferred from homology"/>
<accession>A0A426XQV9</accession>